<reference evidence="1" key="1">
    <citation type="submission" date="2020-11" db="EMBL/GenBank/DDBJ databases">
        <authorList>
            <consortium name="DOE Joint Genome Institute"/>
            <person name="Ahrendt S."/>
            <person name="Riley R."/>
            <person name="Andreopoulos W."/>
            <person name="Labutti K."/>
            <person name="Pangilinan J."/>
            <person name="Ruiz-Duenas F.J."/>
            <person name="Barrasa J.M."/>
            <person name="Sanchez-Garcia M."/>
            <person name="Camarero S."/>
            <person name="Miyauchi S."/>
            <person name="Serrano A."/>
            <person name="Linde D."/>
            <person name="Babiker R."/>
            <person name="Drula E."/>
            <person name="Ayuso-Fernandez I."/>
            <person name="Pacheco R."/>
            <person name="Padilla G."/>
            <person name="Ferreira P."/>
            <person name="Barriuso J."/>
            <person name="Kellner H."/>
            <person name="Castanera R."/>
            <person name="Alfaro M."/>
            <person name="Ramirez L."/>
            <person name="Pisabarro A.G."/>
            <person name="Kuo A."/>
            <person name="Tritt A."/>
            <person name="Lipzen A."/>
            <person name="He G."/>
            <person name="Yan M."/>
            <person name="Ng V."/>
            <person name="Cullen D."/>
            <person name="Martin F."/>
            <person name="Rosso M.-N."/>
            <person name="Henrissat B."/>
            <person name="Hibbett D."/>
            <person name="Martinez A.T."/>
            <person name="Grigoriev I.V."/>
        </authorList>
    </citation>
    <scope>NUCLEOTIDE SEQUENCE</scope>
    <source>
        <strain evidence="1">CBS 506.95</strain>
    </source>
</reference>
<name>A0A9P6E6E7_9AGAR</name>
<keyword evidence="2" id="KW-1185">Reference proteome</keyword>
<evidence type="ECO:0000313" key="1">
    <source>
        <dbReference type="EMBL" id="KAF9523335.1"/>
    </source>
</evidence>
<accession>A0A9P6E6E7</accession>
<dbReference type="EMBL" id="MU157920">
    <property type="protein sequence ID" value="KAF9523335.1"/>
    <property type="molecule type" value="Genomic_DNA"/>
</dbReference>
<protein>
    <submittedName>
        <fullName evidence="1">Uncharacterized protein</fullName>
    </submittedName>
</protein>
<gene>
    <name evidence="1" type="ORF">CPB83DRAFT_863086</name>
</gene>
<proteinExistence type="predicted"/>
<dbReference type="AlphaFoldDB" id="A0A9P6E6E7"/>
<comment type="caution">
    <text evidence="1">The sequence shown here is derived from an EMBL/GenBank/DDBJ whole genome shotgun (WGS) entry which is preliminary data.</text>
</comment>
<dbReference type="OrthoDB" id="2883672at2759"/>
<organism evidence="1 2">
    <name type="scientific">Crepidotus variabilis</name>
    <dbReference type="NCBI Taxonomy" id="179855"/>
    <lineage>
        <taxon>Eukaryota</taxon>
        <taxon>Fungi</taxon>
        <taxon>Dikarya</taxon>
        <taxon>Basidiomycota</taxon>
        <taxon>Agaricomycotina</taxon>
        <taxon>Agaricomycetes</taxon>
        <taxon>Agaricomycetidae</taxon>
        <taxon>Agaricales</taxon>
        <taxon>Agaricineae</taxon>
        <taxon>Crepidotaceae</taxon>
        <taxon>Crepidotus</taxon>
    </lineage>
</organism>
<sequence>MSKLDQKYAEMMENHPFGIALFHPPPSGTFKPGVCGYFDEYGAWNPICDLLDTKGLAAKGLSPVEQEPERAPLENGIKWGPQMSTDTKASKLNMKGGVAPQPGIPVNASAIYEYSSSKDIGAILLTTPPITHDRFYFSTPFKNWVKKNAQAILKNYPDVQEHQLWVVTSVYMTKSCAINMWNGHDKNFTVGFSVDAMGAGEAGTGFEWHHSQKDEGWSEYSPPGDQQAVVYFGGLVFTYHRSLFGKEDLRQKALAPAFSSGLFRGSQVLVKIEDPHHLNEHVTIRYNEVFEEADLELDIEDTEERKVE</sequence>
<evidence type="ECO:0000313" key="2">
    <source>
        <dbReference type="Proteomes" id="UP000807306"/>
    </source>
</evidence>
<dbReference type="Proteomes" id="UP000807306">
    <property type="component" value="Unassembled WGS sequence"/>
</dbReference>